<dbReference type="SUPFAM" id="SSF142338">
    <property type="entry name" value="CofD-like"/>
    <property type="match status" value="1"/>
</dbReference>
<proteinExistence type="predicted"/>
<evidence type="ECO:0000313" key="1">
    <source>
        <dbReference type="EMBL" id="KAK2075999.1"/>
    </source>
</evidence>
<evidence type="ECO:0000313" key="2">
    <source>
        <dbReference type="Proteomes" id="UP001255856"/>
    </source>
</evidence>
<reference evidence="1" key="1">
    <citation type="submission" date="2021-01" db="EMBL/GenBank/DDBJ databases">
        <authorList>
            <person name="Eckstrom K.M.E."/>
        </authorList>
    </citation>
    <scope>NUCLEOTIDE SEQUENCE</scope>
    <source>
        <strain evidence="1">UVCC 0001</strain>
    </source>
</reference>
<dbReference type="InterPro" id="IPR002882">
    <property type="entry name" value="CofD"/>
</dbReference>
<sequence length="469" mass="49084">MDTLAKPPQEWSESSLLAEHSRLAPAPSIVVFSGGTAFNSVAADFKHLTHRVTHVLPVSDDGGSTAEIVRVLGGPAVGDIRSRCLRLAEEGDEESDAVRQLLGHRLSTDDARAARLEWYEIVEGTHPLWKGVSEPYKHTIRAFLVHFQANILSHASRRFTFSSGSVGNFFFAGARLFFRSLEAAIFLFSRVARIPEGTECLPAVCTEGTLRLGAELADGSQILGQSAISHPSAGGAGAAPSISSSSEDEDATASLRVDKHCSAPLPCAVRRVFYVASDGDDADHEVALGANPRTLAAIARADAVVYGMGSLYTSIAPSLVLTGVGEAVAARACPKILVLNGGVDRETGRRLGAGVGGEIDDPKDPKSASAMTAADVVRALTDALNRRGARRGRAQAPALAHAPSSYFSAVLAPRGGGVEVDEDAVRALLGAPAGQQVIFYVDADPVGDGEAHYRPEALVAAVAGLLSLR</sequence>
<dbReference type="GO" id="GO:0043743">
    <property type="term" value="F:LPPG:FO 2-phospho-L-lactate transferase activity"/>
    <property type="evidence" value="ECO:0007669"/>
    <property type="project" value="InterPro"/>
</dbReference>
<gene>
    <name evidence="1" type="ORF">QBZ16_001335</name>
</gene>
<dbReference type="PANTHER" id="PTHR31240:SF0">
    <property type="entry name" value="MATERNAL EFFECT EMBRYO ARREST 18"/>
    <property type="match status" value="1"/>
</dbReference>
<name>A0AAD9IF70_PROWI</name>
<comment type="caution">
    <text evidence="1">The sequence shown here is derived from an EMBL/GenBank/DDBJ whole genome shotgun (WGS) entry which is preliminary data.</text>
</comment>
<dbReference type="AlphaFoldDB" id="A0AAD9IF70"/>
<keyword evidence="2" id="KW-1185">Reference proteome</keyword>
<dbReference type="InterPro" id="IPR038136">
    <property type="entry name" value="CofD-like_dom_sf"/>
</dbReference>
<dbReference type="Gene3D" id="3.40.50.10680">
    <property type="entry name" value="CofD-like domains"/>
    <property type="match status" value="1"/>
</dbReference>
<organism evidence="1 2">
    <name type="scientific">Prototheca wickerhamii</name>
    <dbReference type="NCBI Taxonomy" id="3111"/>
    <lineage>
        <taxon>Eukaryota</taxon>
        <taxon>Viridiplantae</taxon>
        <taxon>Chlorophyta</taxon>
        <taxon>core chlorophytes</taxon>
        <taxon>Trebouxiophyceae</taxon>
        <taxon>Chlorellales</taxon>
        <taxon>Chlorellaceae</taxon>
        <taxon>Prototheca</taxon>
    </lineage>
</organism>
<dbReference type="PANTHER" id="PTHR31240">
    <property type="entry name" value="MATERNAL EFFECT EMBRYO ARREST 18"/>
    <property type="match status" value="1"/>
</dbReference>
<dbReference type="EMBL" id="JASFZW010000012">
    <property type="protein sequence ID" value="KAK2075999.1"/>
    <property type="molecule type" value="Genomic_DNA"/>
</dbReference>
<accession>A0AAD9IF70</accession>
<dbReference type="Proteomes" id="UP001255856">
    <property type="component" value="Unassembled WGS sequence"/>
</dbReference>
<protein>
    <submittedName>
        <fullName evidence="1">Uncharacterized protein</fullName>
    </submittedName>
</protein>
<dbReference type="Pfam" id="PF01933">
    <property type="entry name" value="CofD"/>
    <property type="match status" value="1"/>
</dbReference>
<dbReference type="CDD" id="cd07187">
    <property type="entry name" value="YvcK_like"/>
    <property type="match status" value="1"/>
</dbReference>